<protein>
    <submittedName>
        <fullName evidence="2">Uncharacterized protein</fullName>
    </submittedName>
</protein>
<dbReference type="Proteomes" id="UP000824469">
    <property type="component" value="Unassembled WGS sequence"/>
</dbReference>
<evidence type="ECO:0000313" key="2">
    <source>
        <dbReference type="EMBL" id="KAH9318057.1"/>
    </source>
</evidence>
<feature type="non-terminal residue" evidence="2">
    <location>
        <position position="107"/>
    </location>
</feature>
<dbReference type="EMBL" id="JAHRHJ020000004">
    <property type="protein sequence ID" value="KAH9318057.1"/>
    <property type="molecule type" value="Genomic_DNA"/>
</dbReference>
<evidence type="ECO:0000256" key="1">
    <source>
        <dbReference type="SAM" id="Phobius"/>
    </source>
</evidence>
<reference evidence="2 3" key="1">
    <citation type="journal article" date="2021" name="Nat. Plants">
        <title>The Taxus genome provides insights into paclitaxel biosynthesis.</title>
        <authorList>
            <person name="Xiong X."/>
            <person name="Gou J."/>
            <person name="Liao Q."/>
            <person name="Li Y."/>
            <person name="Zhou Q."/>
            <person name="Bi G."/>
            <person name="Li C."/>
            <person name="Du R."/>
            <person name="Wang X."/>
            <person name="Sun T."/>
            <person name="Guo L."/>
            <person name="Liang H."/>
            <person name="Lu P."/>
            <person name="Wu Y."/>
            <person name="Zhang Z."/>
            <person name="Ro D.K."/>
            <person name="Shang Y."/>
            <person name="Huang S."/>
            <person name="Yan J."/>
        </authorList>
    </citation>
    <scope>NUCLEOTIDE SEQUENCE [LARGE SCALE GENOMIC DNA]</scope>
    <source>
        <strain evidence="2">Ta-2019</strain>
    </source>
</reference>
<keyword evidence="1" id="KW-0812">Transmembrane</keyword>
<dbReference type="AlphaFoldDB" id="A0AA38G7Y5"/>
<organism evidence="2 3">
    <name type="scientific">Taxus chinensis</name>
    <name type="common">Chinese yew</name>
    <name type="synonym">Taxus wallichiana var. chinensis</name>
    <dbReference type="NCBI Taxonomy" id="29808"/>
    <lineage>
        <taxon>Eukaryota</taxon>
        <taxon>Viridiplantae</taxon>
        <taxon>Streptophyta</taxon>
        <taxon>Embryophyta</taxon>
        <taxon>Tracheophyta</taxon>
        <taxon>Spermatophyta</taxon>
        <taxon>Pinopsida</taxon>
        <taxon>Pinidae</taxon>
        <taxon>Conifers II</taxon>
        <taxon>Cupressales</taxon>
        <taxon>Taxaceae</taxon>
        <taxon>Taxus</taxon>
    </lineage>
</organism>
<dbReference type="PANTHER" id="PTHR35754">
    <property type="entry name" value="ATP SYNTHASE SUBUNIT B"/>
    <property type="match status" value="1"/>
</dbReference>
<sequence>MHFLFFDQCVAPFLGCWIYLLTLYVFTKLSRFSSLLFMLMYDYEEDVLNNNFNVLRMFAKLYGPSKAPSMLARYISEAEDKYQKLLNQLHPSLASAYQKRCEEAVSK</sequence>
<dbReference type="PANTHER" id="PTHR35754:SF2">
    <property type="entry name" value="ATP SYNTHASE SUBUNIT B"/>
    <property type="match status" value="1"/>
</dbReference>
<gene>
    <name evidence="2" type="ORF">KI387_019826</name>
</gene>
<feature type="transmembrane region" description="Helical" evidence="1">
    <location>
        <begin position="12"/>
        <end position="30"/>
    </location>
</feature>
<proteinExistence type="predicted"/>
<name>A0AA38G7Y5_TAXCH</name>
<evidence type="ECO:0000313" key="3">
    <source>
        <dbReference type="Proteomes" id="UP000824469"/>
    </source>
</evidence>
<keyword evidence="1" id="KW-0472">Membrane</keyword>
<comment type="caution">
    <text evidence="2">The sequence shown here is derived from an EMBL/GenBank/DDBJ whole genome shotgun (WGS) entry which is preliminary data.</text>
</comment>
<keyword evidence="3" id="KW-1185">Reference proteome</keyword>
<keyword evidence="1" id="KW-1133">Transmembrane helix</keyword>
<accession>A0AA38G7Y5</accession>